<comment type="caution">
    <text evidence="5">The sequence shown here is derived from an EMBL/GenBank/DDBJ whole genome shotgun (WGS) entry which is preliminary data.</text>
</comment>
<name>A0A811KZ12_9BILA</name>
<feature type="domain" description="RRM" evidence="4">
    <location>
        <begin position="66"/>
        <end position="143"/>
    </location>
</feature>
<reference evidence="5" key="1">
    <citation type="submission" date="2020-09" db="EMBL/GenBank/DDBJ databases">
        <authorList>
            <person name="Kikuchi T."/>
        </authorList>
    </citation>
    <scope>NUCLEOTIDE SEQUENCE</scope>
    <source>
        <strain evidence="5">SH1</strain>
    </source>
</reference>
<evidence type="ECO:0000259" key="4">
    <source>
        <dbReference type="PROSITE" id="PS50102"/>
    </source>
</evidence>
<evidence type="ECO:0000256" key="1">
    <source>
        <dbReference type="ARBA" id="ARBA00022884"/>
    </source>
</evidence>
<evidence type="ECO:0000256" key="2">
    <source>
        <dbReference type="PROSITE-ProRule" id="PRU00176"/>
    </source>
</evidence>
<dbReference type="Proteomes" id="UP000614601">
    <property type="component" value="Unassembled WGS sequence"/>
</dbReference>
<dbReference type="InterPro" id="IPR000504">
    <property type="entry name" value="RRM_dom"/>
</dbReference>
<dbReference type="Pfam" id="PF00076">
    <property type="entry name" value="RRM_1"/>
    <property type="match status" value="1"/>
</dbReference>
<feature type="region of interest" description="Disordered" evidence="3">
    <location>
        <begin position="141"/>
        <end position="178"/>
    </location>
</feature>
<evidence type="ECO:0000313" key="5">
    <source>
        <dbReference type="EMBL" id="CAD5221105.1"/>
    </source>
</evidence>
<organism evidence="5 6">
    <name type="scientific">Bursaphelenchus okinawaensis</name>
    <dbReference type="NCBI Taxonomy" id="465554"/>
    <lineage>
        <taxon>Eukaryota</taxon>
        <taxon>Metazoa</taxon>
        <taxon>Ecdysozoa</taxon>
        <taxon>Nematoda</taxon>
        <taxon>Chromadorea</taxon>
        <taxon>Rhabditida</taxon>
        <taxon>Tylenchina</taxon>
        <taxon>Tylenchomorpha</taxon>
        <taxon>Aphelenchoidea</taxon>
        <taxon>Aphelenchoididae</taxon>
        <taxon>Bursaphelenchus</taxon>
    </lineage>
</organism>
<dbReference type="GO" id="GO:0008143">
    <property type="term" value="F:poly(A) binding"/>
    <property type="evidence" value="ECO:0007669"/>
    <property type="project" value="TreeGrafter"/>
</dbReference>
<dbReference type="AlphaFoldDB" id="A0A811KZ12"/>
<dbReference type="CDD" id="cd12306">
    <property type="entry name" value="RRM_II_PABPs"/>
    <property type="match status" value="1"/>
</dbReference>
<dbReference type="EMBL" id="CAJFCW020000004">
    <property type="protein sequence ID" value="CAG9114586.1"/>
    <property type="molecule type" value="Genomic_DNA"/>
</dbReference>
<dbReference type="Proteomes" id="UP000783686">
    <property type="component" value="Unassembled WGS sequence"/>
</dbReference>
<feature type="compositionally biased region" description="Polar residues" evidence="3">
    <location>
        <begin position="36"/>
        <end position="53"/>
    </location>
</feature>
<accession>A0A811KZ12</accession>
<dbReference type="OrthoDB" id="4726at2759"/>
<sequence>MEAAKINQDVQMEVAEFDFAAKLKEIEEEAKKIKSLQANQPPLPTSGRTSPQAAKTMEEKQAQDLLSIFVGNVDYSATPESLQQHFAECGTVDRVTILLDKFRGNPKGFAYVKFADLTGKIKAMELDESLFLGRQIKVSEKRTNQPGISTTNRPPRHLAQRPRGGFNGRGKPTQFGRGQGPVRTIVKYVYPTGRGGKEGPFRGRGRPF</sequence>
<dbReference type="PANTHER" id="PTHR23236">
    <property type="entry name" value="EUKARYOTIC TRANSLATION INITIATION FACTOR 4B/4H"/>
    <property type="match status" value="1"/>
</dbReference>
<proteinExistence type="predicted"/>
<evidence type="ECO:0000256" key="3">
    <source>
        <dbReference type="SAM" id="MobiDB-lite"/>
    </source>
</evidence>
<dbReference type="SUPFAM" id="SSF54928">
    <property type="entry name" value="RNA-binding domain, RBD"/>
    <property type="match status" value="1"/>
</dbReference>
<dbReference type="Gene3D" id="3.30.70.330">
    <property type="match status" value="1"/>
</dbReference>
<dbReference type="PANTHER" id="PTHR23236:SF12">
    <property type="entry name" value="EUKARYOTIC INITIATION FACTOR 4B-RELATED"/>
    <property type="match status" value="1"/>
</dbReference>
<dbReference type="InterPro" id="IPR012677">
    <property type="entry name" value="Nucleotide-bd_a/b_plait_sf"/>
</dbReference>
<dbReference type="InterPro" id="IPR035979">
    <property type="entry name" value="RBD_domain_sf"/>
</dbReference>
<feature type="region of interest" description="Disordered" evidence="3">
    <location>
        <begin position="33"/>
        <end position="58"/>
    </location>
</feature>
<gene>
    <name evidence="5" type="ORF">BOKJ2_LOCUS9278</name>
</gene>
<dbReference type="SMART" id="SM00360">
    <property type="entry name" value="RRM"/>
    <property type="match status" value="1"/>
</dbReference>
<evidence type="ECO:0000313" key="6">
    <source>
        <dbReference type="Proteomes" id="UP000614601"/>
    </source>
</evidence>
<dbReference type="PROSITE" id="PS50102">
    <property type="entry name" value="RRM"/>
    <property type="match status" value="1"/>
</dbReference>
<protein>
    <recommendedName>
        <fullName evidence="4">RRM domain-containing protein</fullName>
    </recommendedName>
</protein>
<keyword evidence="1 2" id="KW-0694">RNA-binding</keyword>
<dbReference type="EMBL" id="CAJFDH010000004">
    <property type="protein sequence ID" value="CAD5221105.1"/>
    <property type="molecule type" value="Genomic_DNA"/>
</dbReference>
<feature type="compositionally biased region" description="Polar residues" evidence="3">
    <location>
        <begin position="144"/>
        <end position="153"/>
    </location>
</feature>
<keyword evidence="6" id="KW-1185">Reference proteome</keyword>